<evidence type="ECO:0000313" key="5">
    <source>
        <dbReference type="Proteomes" id="UP000224871"/>
    </source>
</evidence>
<evidence type="ECO:0000313" key="4">
    <source>
        <dbReference type="Proteomes" id="UP000196435"/>
    </source>
</evidence>
<evidence type="ECO:0000313" key="3">
    <source>
        <dbReference type="EMBL" id="SIP75107.1"/>
    </source>
</evidence>
<dbReference type="Proteomes" id="UP000224871">
    <property type="component" value="Unassembled WGS sequence"/>
</dbReference>
<dbReference type="InterPro" id="IPR038215">
    <property type="entry name" value="TN5-like_N_sf"/>
</dbReference>
<protein>
    <submittedName>
        <fullName evidence="2">Transposase</fullName>
    </submittedName>
</protein>
<dbReference type="Proteomes" id="UP000196435">
    <property type="component" value="Unassembled WGS sequence"/>
</dbReference>
<dbReference type="Gene3D" id="1.10.246.40">
    <property type="entry name" value="Tn5 transposase, domain 1"/>
    <property type="match status" value="1"/>
</dbReference>
<dbReference type="InterPro" id="IPR014735">
    <property type="entry name" value="Transposase_Tn5-like_N"/>
</dbReference>
<reference evidence="2 5" key="3">
    <citation type="journal article" date="2017" name="Nat. Microbiol.">
        <title>Natural product diversity associated with the nematode symbionts Photorhabdus and Xenorhabdus.</title>
        <authorList>
            <person name="Tobias N.J."/>
            <person name="Wolff H."/>
            <person name="Djahanschiri B."/>
            <person name="Grundmann F."/>
            <person name="Kronenwerth M."/>
            <person name="Shi Y.M."/>
            <person name="Simonyi S."/>
            <person name="Grun P."/>
            <person name="Shapiro-Ilan D."/>
            <person name="Pidot S.J."/>
            <person name="Stinear T.P."/>
            <person name="Ebersberger I."/>
            <person name="Bode H.B."/>
        </authorList>
    </citation>
    <scope>NUCLEOTIDE SEQUENCE [LARGE SCALE GENOMIC DNA]</scope>
    <source>
        <strain evidence="2 5">DSM 16336</strain>
    </source>
</reference>
<organism evidence="3 4">
    <name type="scientific">Xenorhabdus innexi</name>
    <dbReference type="NCBI Taxonomy" id="290109"/>
    <lineage>
        <taxon>Bacteria</taxon>
        <taxon>Pseudomonadati</taxon>
        <taxon>Pseudomonadota</taxon>
        <taxon>Gammaproteobacteria</taxon>
        <taxon>Enterobacterales</taxon>
        <taxon>Morganellaceae</taxon>
        <taxon>Xenorhabdus</taxon>
    </lineage>
</organism>
<gene>
    <name evidence="2" type="ORF">Xinn_01078</name>
    <name evidence="3" type="ORF">XIS1_900142</name>
</gene>
<keyword evidence="5" id="KW-1185">Reference proteome</keyword>
<dbReference type="EMBL" id="NIBU01000009">
    <property type="protein sequence ID" value="PHM37114.1"/>
    <property type="molecule type" value="Genomic_DNA"/>
</dbReference>
<accession>A0A1N6N215</accession>
<evidence type="ECO:0000259" key="1">
    <source>
        <dbReference type="Pfam" id="PF14706"/>
    </source>
</evidence>
<dbReference type="EMBL" id="FTLG01000237">
    <property type="protein sequence ID" value="SIP75107.1"/>
    <property type="molecule type" value="Genomic_DNA"/>
</dbReference>
<sequence>MFLTDAEQWAKDTFSQADLGEHRRTKRLVKFTSSLANHIGQSIVQSLKTPADIEAAYRFIRNGNIDAGSIAEAGFAATAEQDKSYNCLLALEDIAESQHYGIMSVTDNNKAELRWVTVWIFEKEYWHTKTNMR</sequence>
<reference evidence="3" key="1">
    <citation type="submission" date="2016-12" db="EMBL/GenBank/DDBJ databases">
        <authorList>
            <person name="Song W.-J."/>
            <person name="Kurnit D.M."/>
        </authorList>
    </citation>
    <scope>NUCLEOTIDE SEQUENCE [LARGE SCALE GENOMIC DNA]</scope>
    <source>
        <strain evidence="3">HGB1681</strain>
    </source>
</reference>
<feature type="domain" description="Transposase Tn5-like N-terminal" evidence="1">
    <location>
        <begin position="7"/>
        <end position="64"/>
    </location>
</feature>
<evidence type="ECO:0000313" key="2">
    <source>
        <dbReference type="EMBL" id="PHM37114.1"/>
    </source>
</evidence>
<dbReference type="InterPro" id="IPR012337">
    <property type="entry name" value="RNaseH-like_sf"/>
</dbReference>
<dbReference type="SUPFAM" id="SSF53098">
    <property type="entry name" value="Ribonuclease H-like"/>
    <property type="match status" value="1"/>
</dbReference>
<proteinExistence type="predicted"/>
<dbReference type="Pfam" id="PF14706">
    <property type="entry name" value="Tnp_DNA_bind"/>
    <property type="match status" value="1"/>
</dbReference>
<name>A0A1N6N215_9GAMM</name>
<reference evidence="4" key="2">
    <citation type="submission" date="2016-12" db="EMBL/GenBank/DDBJ databases">
        <authorList>
            <person name="Gaudriault S."/>
        </authorList>
    </citation>
    <scope>NUCLEOTIDE SEQUENCE [LARGE SCALE GENOMIC DNA]</scope>
    <source>
        <strain evidence="4">HGB1681 (deposited as PTA-6826 in the American Type Culture Collection)</strain>
    </source>
</reference>
<dbReference type="AlphaFoldDB" id="A0A1N6N215"/>